<name>A0A383ASU2_9ZZZZ</name>
<reference evidence="1" key="1">
    <citation type="submission" date="2018-05" db="EMBL/GenBank/DDBJ databases">
        <authorList>
            <person name="Lanie J.A."/>
            <person name="Ng W.-L."/>
            <person name="Kazmierczak K.M."/>
            <person name="Andrzejewski T.M."/>
            <person name="Davidsen T.M."/>
            <person name="Wayne K.J."/>
            <person name="Tettelin H."/>
            <person name="Glass J.I."/>
            <person name="Rusch D."/>
            <person name="Podicherti R."/>
            <person name="Tsui H.-C.T."/>
            <person name="Winkler M.E."/>
        </authorList>
    </citation>
    <scope>NUCLEOTIDE SEQUENCE</scope>
</reference>
<dbReference type="EMBL" id="UINC01194761">
    <property type="protein sequence ID" value="SVE11006.1"/>
    <property type="molecule type" value="Genomic_DNA"/>
</dbReference>
<gene>
    <name evidence="1" type="ORF">METZ01_LOCUS463860</name>
</gene>
<proteinExistence type="predicted"/>
<dbReference type="AlphaFoldDB" id="A0A383ASU2"/>
<sequence length="63" mass="7042">MRLNLTVPTPGHLDLSTPMSQHELFRELLNSNWMPKATSRSNHGNLSNLIRIMLVKGIKSGTS</sequence>
<organism evidence="1">
    <name type="scientific">marine metagenome</name>
    <dbReference type="NCBI Taxonomy" id="408172"/>
    <lineage>
        <taxon>unclassified sequences</taxon>
        <taxon>metagenomes</taxon>
        <taxon>ecological metagenomes</taxon>
    </lineage>
</organism>
<evidence type="ECO:0000313" key="1">
    <source>
        <dbReference type="EMBL" id="SVE11006.1"/>
    </source>
</evidence>
<accession>A0A383ASU2</accession>
<protein>
    <submittedName>
        <fullName evidence="1">Uncharacterized protein</fullName>
    </submittedName>
</protein>